<evidence type="ECO:0000259" key="13">
    <source>
        <dbReference type="Pfam" id="PF01872"/>
    </source>
</evidence>
<dbReference type="InterPro" id="IPR032677">
    <property type="entry name" value="GTP_cyclohydro_II"/>
</dbReference>
<dbReference type="NCBIfam" id="NF001591">
    <property type="entry name" value="PRK00393.1"/>
    <property type="match status" value="1"/>
</dbReference>
<comment type="similarity">
    <text evidence="2">In the N-terminal section; belongs to the DHBP synthase family.</text>
</comment>
<keyword evidence="4 11" id="KW-0479">Metal-binding</keyword>
<dbReference type="HAMAP" id="MF_00179">
    <property type="entry name" value="RibA"/>
    <property type="match status" value="1"/>
</dbReference>
<comment type="pathway">
    <text evidence="1 11">Cofactor biosynthesis; riboflavin biosynthesis; 5-amino-6-(D-ribitylamino)uracil from GTP: step 1/4.</text>
</comment>
<feature type="domain" description="Bacterial bifunctional deaminase-reductase C-terminal" evidence="13">
    <location>
        <begin position="236"/>
        <end position="415"/>
    </location>
</feature>
<dbReference type="GO" id="GO:0005829">
    <property type="term" value="C:cytosol"/>
    <property type="evidence" value="ECO:0007669"/>
    <property type="project" value="TreeGrafter"/>
</dbReference>
<feature type="domain" description="GTP cyclohydrolase II" evidence="12">
    <location>
        <begin position="13"/>
        <end position="176"/>
    </location>
</feature>
<evidence type="ECO:0000256" key="5">
    <source>
        <dbReference type="ARBA" id="ARBA00022741"/>
    </source>
</evidence>
<evidence type="ECO:0000259" key="12">
    <source>
        <dbReference type="Pfam" id="PF00925"/>
    </source>
</evidence>
<dbReference type="GO" id="GO:0008703">
    <property type="term" value="F:5-amino-6-(5-phosphoribosylamino)uracil reductase activity"/>
    <property type="evidence" value="ECO:0007669"/>
    <property type="project" value="InterPro"/>
</dbReference>
<feature type="binding site" evidence="11">
    <location>
        <position position="120"/>
    </location>
    <ligand>
        <name>GTP</name>
        <dbReference type="ChEBI" id="CHEBI:37565"/>
    </ligand>
</feature>
<evidence type="ECO:0000256" key="4">
    <source>
        <dbReference type="ARBA" id="ARBA00022723"/>
    </source>
</evidence>
<dbReference type="AlphaFoldDB" id="G4T1J0"/>
<comment type="cofactor">
    <cofactor evidence="11">
        <name>Zn(2+)</name>
        <dbReference type="ChEBI" id="CHEBI:29105"/>
    </cofactor>
    <text evidence="11">Binds 1 zinc ion per subunit.</text>
</comment>
<feature type="binding site" evidence="11">
    <location>
        <begin position="55"/>
        <end position="59"/>
    </location>
    <ligand>
        <name>GTP</name>
        <dbReference type="ChEBI" id="CHEBI:37565"/>
    </ligand>
</feature>
<feature type="active site" description="Nucleophile" evidence="11">
    <location>
        <position position="134"/>
    </location>
</feature>
<keyword evidence="5 11" id="KW-0547">Nucleotide-binding</keyword>
<evidence type="ECO:0000256" key="11">
    <source>
        <dbReference type="HAMAP-Rule" id="MF_00179"/>
    </source>
</evidence>
<dbReference type="FunFam" id="3.40.50.10990:FF:000001">
    <property type="entry name" value="Riboflavin biosynthesis protein RibBA"/>
    <property type="match status" value="1"/>
</dbReference>
<dbReference type="STRING" id="1091494.MEALZ_0717"/>
<dbReference type="Pfam" id="PF00925">
    <property type="entry name" value="GTP_cyclohydro2"/>
    <property type="match status" value="1"/>
</dbReference>
<evidence type="ECO:0000313" key="15">
    <source>
        <dbReference type="Proteomes" id="UP000008315"/>
    </source>
</evidence>
<dbReference type="InterPro" id="IPR002734">
    <property type="entry name" value="RibDG_C"/>
</dbReference>
<dbReference type="GO" id="GO:0009231">
    <property type="term" value="P:riboflavin biosynthetic process"/>
    <property type="evidence" value="ECO:0007669"/>
    <property type="project" value="UniProtKB-UniRule"/>
</dbReference>
<organism evidence="14 15">
    <name type="scientific">Methylotuvimicrobium alcaliphilum (strain DSM 19304 / NCIMB 14124 / VKM B-2133 / 20Z)</name>
    <name type="common">Methylomicrobium alcaliphilum</name>
    <dbReference type="NCBI Taxonomy" id="1091494"/>
    <lineage>
        <taxon>Bacteria</taxon>
        <taxon>Pseudomonadati</taxon>
        <taxon>Pseudomonadota</taxon>
        <taxon>Gammaproteobacteria</taxon>
        <taxon>Methylococcales</taxon>
        <taxon>Methylococcaceae</taxon>
        <taxon>Methylotuvimicrobium</taxon>
    </lineage>
</organism>
<name>G4T1J0_META2</name>
<reference evidence="15" key="1">
    <citation type="journal article" date="2012" name="J. Bacteriol.">
        <title>Genome sequence of the haloalkaliphilic methanotrophic bacterium Methylomicrobium alcaliphilum 20Z.</title>
        <authorList>
            <person name="Vuilleumier S."/>
            <person name="Khmelenina V.N."/>
            <person name="Bringel F."/>
            <person name="Reshetnikov A.S."/>
            <person name="Lajus A."/>
            <person name="Mangenot S."/>
            <person name="Rouy Z."/>
            <person name="Op den Camp H.J."/>
            <person name="Jetten M.S."/>
            <person name="Dispirito A.A."/>
            <person name="Dunfield P."/>
            <person name="Klotz M.G."/>
            <person name="Semrau J.D."/>
            <person name="Stein L.Y."/>
            <person name="Barbe V."/>
            <person name="Medigue C."/>
            <person name="Trotsenko Y.A."/>
            <person name="Kalyuzhnaya M.G."/>
        </authorList>
    </citation>
    <scope>NUCLEOTIDE SEQUENCE [LARGE SCALE GENOMIC DNA]</scope>
    <source>
        <strain evidence="15">DSM 19304 / NCIMB 14124 / VKM B-2133 / 20Z</strain>
    </source>
</reference>
<dbReference type="Gene3D" id="3.40.430.10">
    <property type="entry name" value="Dihydrofolate Reductase, subunit A"/>
    <property type="match status" value="1"/>
</dbReference>
<dbReference type="EMBL" id="FO082060">
    <property type="protein sequence ID" value="CCE22412.1"/>
    <property type="molecule type" value="Genomic_DNA"/>
</dbReference>
<evidence type="ECO:0000256" key="2">
    <source>
        <dbReference type="ARBA" id="ARBA00005520"/>
    </source>
</evidence>
<feature type="binding site" evidence="11">
    <location>
        <position position="160"/>
    </location>
    <ligand>
        <name>GTP</name>
        <dbReference type="ChEBI" id="CHEBI:37565"/>
    </ligand>
</feature>
<dbReference type="InterPro" id="IPR024072">
    <property type="entry name" value="DHFR-like_dom_sf"/>
</dbReference>
<keyword evidence="3 11" id="KW-0686">Riboflavin biosynthesis</keyword>
<evidence type="ECO:0000313" key="14">
    <source>
        <dbReference type="EMBL" id="CCE22412.1"/>
    </source>
</evidence>
<proteinExistence type="inferred from homology"/>
<dbReference type="UniPathway" id="UPA00275">
    <property type="reaction ID" value="UER00400"/>
</dbReference>
<comment type="function">
    <text evidence="9 11">Catalyzes the conversion of GTP to 2,5-diamino-6-ribosylamino-4(3H)-pyrimidinone 5'-phosphate (DARP), formate and pyrophosphate.</text>
</comment>
<dbReference type="SUPFAM" id="SSF142695">
    <property type="entry name" value="RibA-like"/>
    <property type="match status" value="1"/>
</dbReference>
<evidence type="ECO:0000256" key="8">
    <source>
        <dbReference type="ARBA" id="ARBA00023134"/>
    </source>
</evidence>
<dbReference type="CDD" id="cd00641">
    <property type="entry name" value="GTP_cyclohydro2"/>
    <property type="match status" value="1"/>
</dbReference>
<sequence>MNGKAVPTIETLVRTRLPTAHGEFQLHYFSNPVDDKEHVALVKADVAGKTNVPVRVHSECLTGDVFGSRRCDCGKQLDLSLQLIEQAGFGILIYLRQEGRGIGLLKKLQAYNLQDQGLDTVEANIRLGHLPDERDYTQAALILRELGVSSIELITNNPDKISGLEAMGITVEKRVPIESVYHHENVGYLKSKAEKLRHLLSFDQQNTAVPVPEDLQFMQPFIDRLDKLHRSKDRPPFFTLSYAQSIDGSISLNAESSLPLSGSASLKLTHLLRAHHDALLIGINTTLVDNPRLNVRHVEGDDPQPVILDCLLRFPEDAKMLGASTKLPIIVATKQAPADKQRRLEAKGIRVYRVEQSSDGHIDLAALRKLLTELGIKTVMVEGGAEVINAFLLEDMVDYCVITIAPKIIGGLRAVEKPCRPMLELKDCRYHPLGGDLILYGALHDHDD</sequence>
<keyword evidence="6 11" id="KW-0378">Hydrolase</keyword>
<dbReference type="RefSeq" id="WP_014147216.1">
    <property type="nucleotide sequence ID" value="NC_016112.1"/>
</dbReference>
<keyword evidence="8 11" id="KW-0342">GTP-binding</keyword>
<keyword evidence="15" id="KW-1185">Reference proteome</keyword>
<dbReference type="InterPro" id="IPR000926">
    <property type="entry name" value="RibA"/>
</dbReference>
<keyword evidence="7 11" id="KW-0862">Zinc</keyword>
<dbReference type="Gene3D" id="3.40.50.10990">
    <property type="entry name" value="GTP cyclohydrolase II"/>
    <property type="match status" value="1"/>
</dbReference>
<dbReference type="GO" id="GO:0008686">
    <property type="term" value="F:3,4-dihydroxy-2-butanone-4-phosphate synthase activity"/>
    <property type="evidence" value="ECO:0007669"/>
    <property type="project" value="TreeGrafter"/>
</dbReference>
<dbReference type="KEGG" id="mah:MEALZ_0717"/>
<evidence type="ECO:0000256" key="6">
    <source>
        <dbReference type="ARBA" id="ARBA00022801"/>
    </source>
</evidence>
<dbReference type="Proteomes" id="UP000008315">
    <property type="component" value="Chromosome"/>
</dbReference>
<comment type="catalytic activity">
    <reaction evidence="10 11">
        <text>GTP + 4 H2O = 2,5-diamino-6-hydroxy-4-(5-phosphoribosylamino)-pyrimidine + formate + 2 phosphate + 3 H(+)</text>
        <dbReference type="Rhea" id="RHEA:23704"/>
        <dbReference type="ChEBI" id="CHEBI:15377"/>
        <dbReference type="ChEBI" id="CHEBI:15378"/>
        <dbReference type="ChEBI" id="CHEBI:15740"/>
        <dbReference type="ChEBI" id="CHEBI:37565"/>
        <dbReference type="ChEBI" id="CHEBI:43474"/>
        <dbReference type="ChEBI" id="CHEBI:58614"/>
        <dbReference type="EC" id="3.5.4.25"/>
    </reaction>
</comment>
<comment type="similarity">
    <text evidence="11">Belongs to the GTP cyclohydrolase II family.</text>
</comment>
<dbReference type="PATRIC" id="fig|271065.3.peg.731"/>
<feature type="binding site" evidence="11">
    <location>
        <position position="73"/>
    </location>
    <ligand>
        <name>Zn(2+)</name>
        <dbReference type="ChEBI" id="CHEBI:29105"/>
        <note>catalytic</note>
    </ligand>
</feature>
<dbReference type="HOGENOM" id="CLU_047828_0_0_6"/>
<dbReference type="PANTHER" id="PTHR21327:SF18">
    <property type="entry name" value="3,4-DIHYDROXY-2-BUTANONE 4-PHOSPHATE SYNTHASE"/>
    <property type="match status" value="1"/>
</dbReference>
<dbReference type="GO" id="GO:0008270">
    <property type="term" value="F:zinc ion binding"/>
    <property type="evidence" value="ECO:0007669"/>
    <property type="project" value="UniProtKB-UniRule"/>
</dbReference>
<evidence type="ECO:0000256" key="9">
    <source>
        <dbReference type="ARBA" id="ARBA00043932"/>
    </source>
</evidence>
<dbReference type="NCBIfam" id="TIGR00505">
    <property type="entry name" value="ribA"/>
    <property type="match status" value="1"/>
</dbReference>
<dbReference type="GO" id="GO:0005525">
    <property type="term" value="F:GTP binding"/>
    <property type="evidence" value="ECO:0007669"/>
    <property type="project" value="UniProtKB-KW"/>
</dbReference>
<dbReference type="EC" id="3.5.4.25" evidence="11"/>
<evidence type="ECO:0000256" key="3">
    <source>
        <dbReference type="ARBA" id="ARBA00022619"/>
    </source>
</evidence>
<feature type="binding site" evidence="11">
    <location>
        <position position="60"/>
    </location>
    <ligand>
        <name>Zn(2+)</name>
        <dbReference type="ChEBI" id="CHEBI:29105"/>
        <note>catalytic</note>
    </ligand>
</feature>
<evidence type="ECO:0000256" key="1">
    <source>
        <dbReference type="ARBA" id="ARBA00004853"/>
    </source>
</evidence>
<dbReference type="PANTHER" id="PTHR21327">
    <property type="entry name" value="GTP CYCLOHYDROLASE II-RELATED"/>
    <property type="match status" value="1"/>
</dbReference>
<feature type="binding site" evidence="11">
    <location>
        <position position="155"/>
    </location>
    <ligand>
        <name>GTP</name>
        <dbReference type="ChEBI" id="CHEBI:37565"/>
    </ligand>
</feature>
<evidence type="ECO:0000256" key="7">
    <source>
        <dbReference type="ARBA" id="ARBA00022833"/>
    </source>
</evidence>
<feature type="binding site" evidence="11">
    <location>
        <position position="71"/>
    </location>
    <ligand>
        <name>Zn(2+)</name>
        <dbReference type="ChEBI" id="CHEBI:29105"/>
        <note>catalytic</note>
    </ligand>
</feature>
<dbReference type="Pfam" id="PF01872">
    <property type="entry name" value="RibD_C"/>
    <property type="match status" value="1"/>
</dbReference>
<gene>
    <name evidence="11" type="primary">ribA</name>
    <name evidence="14" type="ordered locus">MEALZ_0717</name>
</gene>
<protein>
    <recommendedName>
        <fullName evidence="11">GTP cyclohydrolase-2</fullName>
        <ecNumber evidence="11">3.5.4.25</ecNumber>
    </recommendedName>
    <alternativeName>
        <fullName evidence="11">GTP cyclohydrolase II</fullName>
    </alternativeName>
</protein>
<evidence type="ECO:0000256" key="10">
    <source>
        <dbReference type="ARBA" id="ARBA00049295"/>
    </source>
</evidence>
<accession>G4T1J0</accession>
<dbReference type="SUPFAM" id="SSF53597">
    <property type="entry name" value="Dihydrofolate reductase-like"/>
    <property type="match status" value="1"/>
</dbReference>
<dbReference type="InterPro" id="IPR036144">
    <property type="entry name" value="RibA-like_sf"/>
</dbReference>
<feature type="active site" description="Proton acceptor" evidence="11">
    <location>
        <position position="132"/>
    </location>
</feature>
<feature type="binding site" evidence="11">
    <location>
        <position position="76"/>
    </location>
    <ligand>
        <name>GTP</name>
        <dbReference type="ChEBI" id="CHEBI:37565"/>
    </ligand>
</feature>
<feature type="binding site" evidence="11">
    <location>
        <begin position="98"/>
        <end position="100"/>
    </location>
    <ligand>
        <name>GTP</name>
        <dbReference type="ChEBI" id="CHEBI:37565"/>
    </ligand>
</feature>
<dbReference type="GO" id="GO:0003935">
    <property type="term" value="F:GTP cyclohydrolase II activity"/>
    <property type="evidence" value="ECO:0007669"/>
    <property type="project" value="UniProtKB-UniRule"/>
</dbReference>